<dbReference type="InterPro" id="IPR013154">
    <property type="entry name" value="ADH-like_N"/>
</dbReference>
<dbReference type="PANTHER" id="PTHR43401:SF2">
    <property type="entry name" value="L-THREONINE 3-DEHYDROGENASE"/>
    <property type="match status" value="1"/>
</dbReference>
<dbReference type="PANTHER" id="PTHR43401">
    <property type="entry name" value="L-THREONINE 3-DEHYDROGENASE"/>
    <property type="match status" value="1"/>
</dbReference>
<gene>
    <name evidence="7" type="ORF">GCM10022262_34970</name>
</gene>
<comment type="cofactor">
    <cofactor evidence="1 5">
        <name>Zn(2+)</name>
        <dbReference type="ChEBI" id="CHEBI:29105"/>
    </cofactor>
</comment>
<dbReference type="EMBL" id="BAABBA010000022">
    <property type="protein sequence ID" value="GAA4289136.1"/>
    <property type="molecule type" value="Genomic_DNA"/>
</dbReference>
<evidence type="ECO:0000313" key="8">
    <source>
        <dbReference type="Proteomes" id="UP001499841"/>
    </source>
</evidence>
<dbReference type="InterPro" id="IPR013149">
    <property type="entry name" value="ADH-like_C"/>
</dbReference>
<comment type="caution">
    <text evidence="7">The sequence shown here is derived from an EMBL/GenBank/DDBJ whole genome shotgun (WGS) entry which is preliminary data.</text>
</comment>
<reference evidence="8" key="1">
    <citation type="journal article" date="2019" name="Int. J. Syst. Evol. Microbiol.">
        <title>The Global Catalogue of Microorganisms (GCM) 10K type strain sequencing project: providing services to taxonomists for standard genome sequencing and annotation.</title>
        <authorList>
            <consortium name="The Broad Institute Genomics Platform"/>
            <consortium name="The Broad Institute Genome Sequencing Center for Infectious Disease"/>
            <person name="Wu L."/>
            <person name="Ma J."/>
        </authorList>
    </citation>
    <scope>NUCLEOTIDE SEQUENCE [LARGE SCALE GENOMIC DNA]</scope>
    <source>
        <strain evidence="8">JCM 17459</strain>
    </source>
</reference>
<keyword evidence="8" id="KW-1185">Reference proteome</keyword>
<dbReference type="SUPFAM" id="SSF51735">
    <property type="entry name" value="NAD(P)-binding Rossmann-fold domains"/>
    <property type="match status" value="1"/>
</dbReference>
<dbReference type="Proteomes" id="UP001499841">
    <property type="component" value="Unassembled WGS sequence"/>
</dbReference>
<evidence type="ECO:0000256" key="2">
    <source>
        <dbReference type="ARBA" id="ARBA00022723"/>
    </source>
</evidence>
<feature type="domain" description="Enoyl reductase (ER)" evidence="6">
    <location>
        <begin position="16"/>
        <end position="345"/>
    </location>
</feature>
<evidence type="ECO:0000256" key="5">
    <source>
        <dbReference type="RuleBase" id="RU361277"/>
    </source>
</evidence>
<dbReference type="SUPFAM" id="SSF50129">
    <property type="entry name" value="GroES-like"/>
    <property type="match status" value="1"/>
</dbReference>
<dbReference type="InterPro" id="IPR036291">
    <property type="entry name" value="NAD(P)-bd_dom_sf"/>
</dbReference>
<dbReference type="SMART" id="SM00829">
    <property type="entry name" value="PKS_ER"/>
    <property type="match status" value="1"/>
</dbReference>
<keyword evidence="3 5" id="KW-0862">Zinc</keyword>
<comment type="similarity">
    <text evidence="5">Belongs to the zinc-containing alcohol dehydrogenase family.</text>
</comment>
<dbReference type="InterPro" id="IPR002328">
    <property type="entry name" value="ADH_Zn_CS"/>
</dbReference>
<keyword evidence="2 5" id="KW-0479">Metal-binding</keyword>
<evidence type="ECO:0000256" key="4">
    <source>
        <dbReference type="ARBA" id="ARBA00023002"/>
    </source>
</evidence>
<dbReference type="Gene3D" id="3.40.50.720">
    <property type="entry name" value="NAD(P)-binding Rossmann-like Domain"/>
    <property type="match status" value="1"/>
</dbReference>
<organism evidence="7 8">
    <name type="scientific">Georgenia daeguensis</name>
    <dbReference type="NCBI Taxonomy" id="908355"/>
    <lineage>
        <taxon>Bacteria</taxon>
        <taxon>Bacillati</taxon>
        <taxon>Actinomycetota</taxon>
        <taxon>Actinomycetes</taxon>
        <taxon>Micrococcales</taxon>
        <taxon>Bogoriellaceae</taxon>
        <taxon>Georgenia</taxon>
    </lineage>
</organism>
<dbReference type="Gene3D" id="3.90.180.10">
    <property type="entry name" value="Medium-chain alcohol dehydrogenases, catalytic domain"/>
    <property type="match status" value="1"/>
</dbReference>
<evidence type="ECO:0000256" key="1">
    <source>
        <dbReference type="ARBA" id="ARBA00001947"/>
    </source>
</evidence>
<keyword evidence="4" id="KW-0560">Oxidoreductase</keyword>
<dbReference type="InterPro" id="IPR050129">
    <property type="entry name" value="Zn_alcohol_dh"/>
</dbReference>
<protein>
    <submittedName>
        <fullName evidence="7">Galactitol-1-phosphate 5-dehydrogenase</fullName>
    </submittedName>
</protein>
<evidence type="ECO:0000259" key="6">
    <source>
        <dbReference type="SMART" id="SM00829"/>
    </source>
</evidence>
<dbReference type="RefSeq" id="WP_345044032.1">
    <property type="nucleotide sequence ID" value="NZ_BAABBA010000022.1"/>
</dbReference>
<sequence length="350" mass="35694">MSTTTIPTTMRALVLEDFGSMALTERPVPRTGPGEALVRVLATGICGSDLHGYTGENGRRVPGQVMGHETVGTVAAVGPGVESLAVGDTVVLNPTLSCGRCASCARGMGHICADRRVIGVDPTIPSAFADYVLAPAENLVPFASEPLHGALVEPLAVGYHAAVRGSVGADDDVLVIGGGPIGQAVVLACRRLGARSILVSEPDAARRKLLERLGAVTLDPAQVNLPTLAREQTGGLGVTVAVDAVGATTTVQSAIDSTVAGGTCVLVGMASPQIELAAYALSTFERSVVGAFCYPADEFTQTARWAAANPEMLDPLISRTVTAEEAPAVFAAMALGDNPPGKVLVSFGSV</sequence>
<accession>A0ABP8EYS6</accession>
<dbReference type="InterPro" id="IPR020843">
    <property type="entry name" value="ER"/>
</dbReference>
<dbReference type="Pfam" id="PF00107">
    <property type="entry name" value="ADH_zinc_N"/>
    <property type="match status" value="1"/>
</dbReference>
<proteinExistence type="inferred from homology"/>
<dbReference type="PROSITE" id="PS00059">
    <property type="entry name" value="ADH_ZINC"/>
    <property type="match status" value="1"/>
</dbReference>
<dbReference type="InterPro" id="IPR011032">
    <property type="entry name" value="GroES-like_sf"/>
</dbReference>
<evidence type="ECO:0000256" key="3">
    <source>
        <dbReference type="ARBA" id="ARBA00022833"/>
    </source>
</evidence>
<evidence type="ECO:0000313" key="7">
    <source>
        <dbReference type="EMBL" id="GAA4289136.1"/>
    </source>
</evidence>
<name>A0ABP8EYS6_9MICO</name>
<dbReference type="Pfam" id="PF08240">
    <property type="entry name" value="ADH_N"/>
    <property type="match status" value="1"/>
</dbReference>